<organism evidence="2 3">
    <name type="scientific">Calocera cornea HHB12733</name>
    <dbReference type="NCBI Taxonomy" id="1353952"/>
    <lineage>
        <taxon>Eukaryota</taxon>
        <taxon>Fungi</taxon>
        <taxon>Dikarya</taxon>
        <taxon>Basidiomycota</taxon>
        <taxon>Agaricomycotina</taxon>
        <taxon>Dacrymycetes</taxon>
        <taxon>Dacrymycetales</taxon>
        <taxon>Dacrymycetaceae</taxon>
        <taxon>Calocera</taxon>
    </lineage>
</organism>
<accession>A0A165CQT9</accession>
<gene>
    <name evidence="2" type="ORF">CALCODRAFT_512833</name>
</gene>
<name>A0A165CQT9_9BASI</name>
<proteinExistence type="predicted"/>
<evidence type="ECO:0000313" key="2">
    <source>
        <dbReference type="EMBL" id="KZT51217.1"/>
    </source>
</evidence>
<sequence>MFDEDQSFALMEDANSNDEEGSDIIEDVEEKPLVYSNNDTPLLLKLVEAQSHRGHSVEGCKDTRVDYGKHILTTKSNEMPYNESLDEMGETELLSCVVKRSGGKLRHKQMLFLPLLCDRTTYALKGVMNPEGGLLILTKT</sequence>
<protein>
    <submittedName>
        <fullName evidence="2">Uncharacterized protein</fullName>
    </submittedName>
</protein>
<evidence type="ECO:0000313" key="3">
    <source>
        <dbReference type="Proteomes" id="UP000076842"/>
    </source>
</evidence>
<dbReference type="EMBL" id="KV424119">
    <property type="protein sequence ID" value="KZT51217.1"/>
    <property type="molecule type" value="Genomic_DNA"/>
</dbReference>
<evidence type="ECO:0000256" key="1">
    <source>
        <dbReference type="SAM" id="MobiDB-lite"/>
    </source>
</evidence>
<dbReference type="Proteomes" id="UP000076842">
    <property type="component" value="Unassembled WGS sequence"/>
</dbReference>
<dbReference type="AlphaFoldDB" id="A0A165CQT9"/>
<feature type="region of interest" description="Disordered" evidence="1">
    <location>
        <begin position="1"/>
        <end position="21"/>
    </location>
</feature>
<dbReference type="InParanoid" id="A0A165CQT9"/>
<keyword evidence="3" id="KW-1185">Reference proteome</keyword>
<reference evidence="2 3" key="1">
    <citation type="journal article" date="2016" name="Mol. Biol. Evol.">
        <title>Comparative Genomics of Early-Diverging Mushroom-Forming Fungi Provides Insights into the Origins of Lignocellulose Decay Capabilities.</title>
        <authorList>
            <person name="Nagy L.G."/>
            <person name="Riley R."/>
            <person name="Tritt A."/>
            <person name="Adam C."/>
            <person name="Daum C."/>
            <person name="Floudas D."/>
            <person name="Sun H."/>
            <person name="Yadav J.S."/>
            <person name="Pangilinan J."/>
            <person name="Larsson K.H."/>
            <person name="Matsuura K."/>
            <person name="Barry K."/>
            <person name="Labutti K."/>
            <person name="Kuo R."/>
            <person name="Ohm R.A."/>
            <person name="Bhattacharya S.S."/>
            <person name="Shirouzu T."/>
            <person name="Yoshinaga Y."/>
            <person name="Martin F.M."/>
            <person name="Grigoriev I.V."/>
            <person name="Hibbett D.S."/>
        </authorList>
    </citation>
    <scope>NUCLEOTIDE SEQUENCE [LARGE SCALE GENOMIC DNA]</scope>
    <source>
        <strain evidence="2 3">HHB12733</strain>
    </source>
</reference>